<protein>
    <recommendedName>
        <fullName evidence="3">RNase H type-1 domain-containing protein</fullName>
    </recommendedName>
</protein>
<dbReference type="HOGENOM" id="CLU_2853689_0_0_1"/>
<evidence type="ECO:0000313" key="2">
    <source>
        <dbReference type="Proteomes" id="UP000026962"/>
    </source>
</evidence>
<dbReference type="Proteomes" id="UP000026962">
    <property type="component" value="Chromosome 2"/>
</dbReference>
<organism evidence="1">
    <name type="scientific">Oryza punctata</name>
    <name type="common">Red rice</name>
    <dbReference type="NCBI Taxonomy" id="4537"/>
    <lineage>
        <taxon>Eukaryota</taxon>
        <taxon>Viridiplantae</taxon>
        <taxon>Streptophyta</taxon>
        <taxon>Embryophyta</taxon>
        <taxon>Tracheophyta</taxon>
        <taxon>Spermatophyta</taxon>
        <taxon>Magnoliopsida</taxon>
        <taxon>Liliopsida</taxon>
        <taxon>Poales</taxon>
        <taxon>Poaceae</taxon>
        <taxon>BOP clade</taxon>
        <taxon>Oryzoideae</taxon>
        <taxon>Oryzeae</taxon>
        <taxon>Oryzinae</taxon>
        <taxon>Oryza</taxon>
    </lineage>
</organism>
<sequence length="65" mass="7229">MGKGKDVIDYTRMDGIVPSSSKIKKVQTHNWKRPLTGWAKLNVNGSYNPHDGMVGIGMILRDCRG</sequence>
<dbReference type="Gramene" id="OPUNC02G14270.1">
    <property type="protein sequence ID" value="OPUNC02G14270.1"/>
    <property type="gene ID" value="OPUNC02G14270"/>
</dbReference>
<name>A0A0E0JZL2_ORYPU</name>
<proteinExistence type="predicted"/>
<dbReference type="EnsemblPlants" id="OPUNC02G14270.1">
    <property type="protein sequence ID" value="OPUNC02G14270.1"/>
    <property type="gene ID" value="OPUNC02G14270"/>
</dbReference>
<reference evidence="1" key="2">
    <citation type="submission" date="2018-05" db="EMBL/GenBank/DDBJ databases">
        <title>OpunRS2 (Oryza punctata Reference Sequence Version 2).</title>
        <authorList>
            <person name="Zhang J."/>
            <person name="Kudrna D."/>
            <person name="Lee S."/>
            <person name="Talag J."/>
            <person name="Welchert J."/>
            <person name="Wing R.A."/>
        </authorList>
    </citation>
    <scope>NUCLEOTIDE SEQUENCE [LARGE SCALE GENOMIC DNA]</scope>
</reference>
<evidence type="ECO:0008006" key="3">
    <source>
        <dbReference type="Google" id="ProtNLM"/>
    </source>
</evidence>
<reference evidence="1" key="1">
    <citation type="submission" date="2015-04" db="UniProtKB">
        <authorList>
            <consortium name="EnsemblPlants"/>
        </authorList>
    </citation>
    <scope>IDENTIFICATION</scope>
</reference>
<keyword evidence="2" id="KW-1185">Reference proteome</keyword>
<accession>A0A0E0JZL2</accession>
<evidence type="ECO:0000313" key="1">
    <source>
        <dbReference type="EnsemblPlants" id="OPUNC02G14270.1"/>
    </source>
</evidence>
<dbReference type="AlphaFoldDB" id="A0A0E0JZL2"/>